<dbReference type="SUPFAM" id="SSF74788">
    <property type="entry name" value="Cullin repeat-like"/>
    <property type="match status" value="1"/>
</dbReference>
<feature type="domain" description="Cullin N-terminal" evidence="2">
    <location>
        <begin position="20"/>
        <end position="87"/>
    </location>
</feature>
<dbReference type="Proteomes" id="UP001159363">
    <property type="component" value="Chromosome 1"/>
</dbReference>
<evidence type="ECO:0000259" key="2">
    <source>
        <dbReference type="Pfam" id="PF00888"/>
    </source>
</evidence>
<name>A0ABQ9IE03_9NEOP</name>
<reference evidence="3 4" key="1">
    <citation type="submission" date="2023-02" db="EMBL/GenBank/DDBJ databases">
        <title>LHISI_Scaffold_Assembly.</title>
        <authorList>
            <person name="Stuart O.P."/>
            <person name="Cleave R."/>
            <person name="Magrath M.J.L."/>
            <person name="Mikheyev A.S."/>
        </authorList>
    </citation>
    <scope>NUCLEOTIDE SEQUENCE [LARGE SCALE GENOMIC DNA]</scope>
    <source>
        <strain evidence="3">Daus_M_001</strain>
        <tissue evidence="3">Leg muscle</tissue>
    </source>
</reference>
<sequence length="105" mass="11805">MNHVKAAVPMNKIVRCGELLVQMENSGVVHMLKNQKTEDLACMYKLFNRVMGGLKTMSECVSQYLKEQGRSLVQEEEGGTNAITFVQVWPLIAYPHLSSSSLCRE</sequence>
<evidence type="ECO:0000313" key="4">
    <source>
        <dbReference type="Proteomes" id="UP001159363"/>
    </source>
</evidence>
<proteinExistence type="inferred from homology"/>
<evidence type="ECO:0000313" key="3">
    <source>
        <dbReference type="EMBL" id="KAJ8894884.1"/>
    </source>
</evidence>
<dbReference type="Gene3D" id="6.10.280.240">
    <property type="match status" value="1"/>
</dbReference>
<keyword evidence="4" id="KW-1185">Reference proteome</keyword>
<dbReference type="InterPro" id="IPR016159">
    <property type="entry name" value="Cullin_repeat-like_dom_sf"/>
</dbReference>
<dbReference type="InterPro" id="IPR001373">
    <property type="entry name" value="Cullin_N"/>
</dbReference>
<dbReference type="EMBL" id="JARBHB010000001">
    <property type="protein sequence ID" value="KAJ8894884.1"/>
    <property type="molecule type" value="Genomic_DNA"/>
</dbReference>
<accession>A0ABQ9IE03</accession>
<gene>
    <name evidence="3" type="ORF">PR048_000191</name>
</gene>
<evidence type="ECO:0000256" key="1">
    <source>
        <dbReference type="ARBA" id="ARBA00006019"/>
    </source>
</evidence>
<dbReference type="Pfam" id="PF00888">
    <property type="entry name" value="Cullin"/>
    <property type="match status" value="1"/>
</dbReference>
<comment type="similarity">
    <text evidence="1">Belongs to the cullin family.</text>
</comment>
<comment type="caution">
    <text evidence="3">The sequence shown here is derived from an EMBL/GenBank/DDBJ whole genome shotgun (WGS) entry which is preliminary data.</text>
</comment>
<organism evidence="3 4">
    <name type="scientific">Dryococelus australis</name>
    <dbReference type="NCBI Taxonomy" id="614101"/>
    <lineage>
        <taxon>Eukaryota</taxon>
        <taxon>Metazoa</taxon>
        <taxon>Ecdysozoa</taxon>
        <taxon>Arthropoda</taxon>
        <taxon>Hexapoda</taxon>
        <taxon>Insecta</taxon>
        <taxon>Pterygota</taxon>
        <taxon>Neoptera</taxon>
        <taxon>Polyneoptera</taxon>
        <taxon>Phasmatodea</taxon>
        <taxon>Verophasmatodea</taxon>
        <taxon>Anareolatae</taxon>
        <taxon>Phasmatidae</taxon>
        <taxon>Eurycanthinae</taxon>
        <taxon>Dryococelus</taxon>
    </lineage>
</organism>
<protein>
    <recommendedName>
        <fullName evidence="2">Cullin N-terminal domain-containing protein</fullName>
    </recommendedName>
</protein>